<proteinExistence type="predicted"/>
<name>A0ABP8KKQ9_9MICO</name>
<evidence type="ECO:0000313" key="4">
    <source>
        <dbReference type="Proteomes" id="UP001500945"/>
    </source>
</evidence>
<dbReference type="RefSeq" id="WP_345206703.1">
    <property type="nucleotide sequence ID" value="NZ_BAABGM010000015.1"/>
</dbReference>
<dbReference type="EMBL" id="BAABGM010000015">
    <property type="protein sequence ID" value="GAA4408564.1"/>
    <property type="molecule type" value="Genomic_DNA"/>
</dbReference>
<reference evidence="4" key="1">
    <citation type="journal article" date="2019" name="Int. J. Syst. Evol. Microbiol.">
        <title>The Global Catalogue of Microorganisms (GCM) 10K type strain sequencing project: providing services to taxonomists for standard genome sequencing and annotation.</title>
        <authorList>
            <consortium name="The Broad Institute Genomics Platform"/>
            <consortium name="The Broad Institute Genome Sequencing Center for Infectious Disease"/>
            <person name="Wu L."/>
            <person name="Ma J."/>
        </authorList>
    </citation>
    <scope>NUCLEOTIDE SEQUENCE [LARGE SCALE GENOMIC DNA]</scope>
    <source>
        <strain evidence="4">JCM 17809</strain>
    </source>
</reference>
<keyword evidence="1" id="KW-0472">Membrane</keyword>
<evidence type="ECO:0000313" key="3">
    <source>
        <dbReference type="EMBL" id="GAA4408564.1"/>
    </source>
</evidence>
<organism evidence="3 4">
    <name type="scientific">Fodinibacter luteus</name>
    <dbReference type="NCBI Taxonomy" id="552064"/>
    <lineage>
        <taxon>Bacteria</taxon>
        <taxon>Bacillati</taxon>
        <taxon>Actinomycetota</taxon>
        <taxon>Actinomycetes</taxon>
        <taxon>Micrococcales</taxon>
        <taxon>Intrasporangiaceae</taxon>
        <taxon>Fodinibacter (ex Wang et al. 2009)</taxon>
    </lineage>
</organism>
<evidence type="ECO:0000256" key="1">
    <source>
        <dbReference type="SAM" id="Phobius"/>
    </source>
</evidence>
<evidence type="ECO:0000259" key="2">
    <source>
        <dbReference type="Pfam" id="PF07811"/>
    </source>
</evidence>
<dbReference type="Pfam" id="PF07811">
    <property type="entry name" value="TadE"/>
    <property type="match status" value="1"/>
</dbReference>
<feature type="transmembrane region" description="Helical" evidence="1">
    <location>
        <begin position="12"/>
        <end position="32"/>
    </location>
</feature>
<dbReference type="Proteomes" id="UP001500945">
    <property type="component" value="Unassembled WGS sequence"/>
</dbReference>
<accession>A0ABP8KKQ9</accession>
<dbReference type="InterPro" id="IPR012495">
    <property type="entry name" value="TadE-like_dom"/>
</dbReference>
<feature type="domain" description="TadE-like" evidence="2">
    <location>
        <begin position="11"/>
        <end position="53"/>
    </location>
</feature>
<gene>
    <name evidence="3" type="ORF">GCM10023168_26190</name>
</gene>
<sequence>MKEQVGWRERGAAAVEFAILFPLLILLIAGIIDMGRLLFGQIMLTNAAREGARMVAMGQSAVNAEARAVASMPMFTELVNDESPAQFNPGPACAPGGVAQVTVSATDFDWVMLGFTGLAPPQPSATATMRCGG</sequence>
<keyword evidence="4" id="KW-1185">Reference proteome</keyword>
<comment type="caution">
    <text evidence="3">The sequence shown here is derived from an EMBL/GenBank/DDBJ whole genome shotgun (WGS) entry which is preliminary data.</text>
</comment>
<keyword evidence="1" id="KW-0812">Transmembrane</keyword>
<keyword evidence="1" id="KW-1133">Transmembrane helix</keyword>
<protein>
    <recommendedName>
        <fullName evidence="2">TadE-like domain-containing protein</fullName>
    </recommendedName>
</protein>